<feature type="transmembrane region" description="Helical" evidence="1">
    <location>
        <begin position="264"/>
        <end position="281"/>
    </location>
</feature>
<feature type="transmembrane region" description="Helical" evidence="1">
    <location>
        <begin position="288"/>
        <end position="307"/>
    </location>
</feature>
<dbReference type="InterPro" id="IPR045625">
    <property type="entry name" value="DUF6427"/>
</dbReference>
<feature type="transmembrane region" description="Helical" evidence="1">
    <location>
        <begin position="74"/>
        <end position="90"/>
    </location>
</feature>
<gene>
    <name evidence="2" type="ORF">DPN68_00345</name>
</gene>
<evidence type="ECO:0000256" key="1">
    <source>
        <dbReference type="SAM" id="Phobius"/>
    </source>
</evidence>
<dbReference type="Pfam" id="PF19992">
    <property type="entry name" value="DUF6427"/>
    <property type="match status" value="1"/>
</dbReference>
<evidence type="ECO:0000313" key="2">
    <source>
        <dbReference type="EMBL" id="RBA29715.1"/>
    </source>
</evidence>
<proteinExistence type="predicted"/>
<keyword evidence="3" id="KW-1185">Reference proteome</keyword>
<feature type="transmembrane region" description="Helical" evidence="1">
    <location>
        <begin position="240"/>
        <end position="258"/>
    </location>
</feature>
<feature type="transmembrane region" description="Helical" evidence="1">
    <location>
        <begin position="206"/>
        <end position="228"/>
    </location>
</feature>
<protein>
    <submittedName>
        <fullName evidence="2">Uncharacterized protein</fullName>
    </submittedName>
</protein>
<evidence type="ECO:0000313" key="3">
    <source>
        <dbReference type="Proteomes" id="UP000253319"/>
    </source>
</evidence>
<feature type="transmembrane region" description="Helical" evidence="1">
    <location>
        <begin position="12"/>
        <end position="30"/>
    </location>
</feature>
<feature type="transmembrane region" description="Helical" evidence="1">
    <location>
        <begin position="128"/>
        <end position="152"/>
    </location>
</feature>
<sequence>MIASVFSKTRPFNYVIIGISLLLCYVLYSFSNQTITFSAKGMTLLFVEIVLLLISCALVNFISLKNTLTKNDNYAVLLFLIFLLFFPSTFKNKEILIANFFLLLALRRLISLKSMIAPKEKLFDASFWILIAALFHFWSIVYIVLVFVSVILHGSRDFKNWLIPFVAAFAVAVLFLGANLLTDNFIWNHLSSQSFISFEFSYFETIYQNIALAVFASIAFLFFANQLLTIGSKPLNMQSSFKKVLFSFLLGVLIYVLSAEKNNSCLAFSFAPLAIMGANFVESLETKLLKEITLITLVVFALVFFVSSL</sequence>
<keyword evidence="1" id="KW-0812">Transmembrane</keyword>
<dbReference type="AlphaFoldDB" id="A0A365P560"/>
<feature type="transmembrane region" description="Helical" evidence="1">
    <location>
        <begin position="161"/>
        <end position="186"/>
    </location>
</feature>
<name>A0A365P560_9FLAO</name>
<reference evidence="2 3" key="1">
    <citation type="submission" date="2018-06" db="EMBL/GenBank/DDBJ databases">
        <title>Flavobacterium tibetense sp. nov., isolated from a wetland YonghuCo on Tibetan Plateau.</title>
        <authorList>
            <person name="Xing P."/>
            <person name="Phurbu D."/>
            <person name="Lu H."/>
        </authorList>
    </citation>
    <scope>NUCLEOTIDE SEQUENCE [LARGE SCALE GENOMIC DNA]</scope>
    <source>
        <strain evidence="2 3">YH5</strain>
    </source>
</reference>
<dbReference type="RefSeq" id="WP_113987598.1">
    <property type="nucleotide sequence ID" value="NZ_QLST01000001.1"/>
</dbReference>
<accession>A0A365P560</accession>
<dbReference type="EMBL" id="QLST01000001">
    <property type="protein sequence ID" value="RBA29715.1"/>
    <property type="molecule type" value="Genomic_DNA"/>
</dbReference>
<feature type="transmembrane region" description="Helical" evidence="1">
    <location>
        <begin position="42"/>
        <end position="62"/>
    </location>
</feature>
<organism evidence="2 3">
    <name type="scientific">Flavobacterium tibetense</name>
    <dbReference type="NCBI Taxonomy" id="2233533"/>
    <lineage>
        <taxon>Bacteria</taxon>
        <taxon>Pseudomonadati</taxon>
        <taxon>Bacteroidota</taxon>
        <taxon>Flavobacteriia</taxon>
        <taxon>Flavobacteriales</taxon>
        <taxon>Flavobacteriaceae</taxon>
        <taxon>Flavobacterium</taxon>
    </lineage>
</organism>
<comment type="caution">
    <text evidence="2">The sequence shown here is derived from an EMBL/GenBank/DDBJ whole genome shotgun (WGS) entry which is preliminary data.</text>
</comment>
<dbReference type="OrthoDB" id="1439867at2"/>
<keyword evidence="1" id="KW-1133">Transmembrane helix</keyword>
<keyword evidence="1" id="KW-0472">Membrane</keyword>
<dbReference type="Proteomes" id="UP000253319">
    <property type="component" value="Unassembled WGS sequence"/>
</dbReference>